<keyword evidence="3" id="KW-0804">Transcription</keyword>
<dbReference type="InterPro" id="IPR009057">
    <property type="entry name" value="Homeodomain-like_sf"/>
</dbReference>
<evidence type="ECO:0000313" key="6">
    <source>
        <dbReference type="EMBL" id="SNT06083.1"/>
    </source>
</evidence>
<dbReference type="GO" id="GO:0003700">
    <property type="term" value="F:DNA-binding transcription factor activity"/>
    <property type="evidence" value="ECO:0007669"/>
    <property type="project" value="TreeGrafter"/>
</dbReference>
<evidence type="ECO:0000256" key="3">
    <source>
        <dbReference type="ARBA" id="ARBA00023163"/>
    </source>
</evidence>
<evidence type="ECO:0000313" key="7">
    <source>
        <dbReference type="Proteomes" id="UP000198282"/>
    </source>
</evidence>
<dbReference type="PROSITE" id="PS50977">
    <property type="entry name" value="HTH_TETR_2"/>
    <property type="match status" value="1"/>
</dbReference>
<evidence type="ECO:0000256" key="2">
    <source>
        <dbReference type="ARBA" id="ARBA00023125"/>
    </source>
</evidence>
<accession>A0A239JL98</accession>
<protein>
    <submittedName>
        <fullName evidence="6">Transcriptional regulator, TetR family</fullName>
    </submittedName>
</protein>
<dbReference type="SUPFAM" id="SSF48498">
    <property type="entry name" value="Tetracyclin repressor-like, C-terminal domain"/>
    <property type="match status" value="1"/>
</dbReference>
<dbReference type="InterPro" id="IPR001647">
    <property type="entry name" value="HTH_TetR"/>
</dbReference>
<evidence type="ECO:0000256" key="1">
    <source>
        <dbReference type="ARBA" id="ARBA00023015"/>
    </source>
</evidence>
<dbReference type="Pfam" id="PF00440">
    <property type="entry name" value="TetR_N"/>
    <property type="match status" value="1"/>
</dbReference>
<dbReference type="EMBL" id="FZOD01000023">
    <property type="protein sequence ID" value="SNT06083.1"/>
    <property type="molecule type" value="Genomic_DNA"/>
</dbReference>
<dbReference type="Proteomes" id="UP000198282">
    <property type="component" value="Unassembled WGS sequence"/>
</dbReference>
<feature type="domain" description="HTH tetR-type" evidence="5">
    <location>
        <begin position="32"/>
        <end position="92"/>
    </location>
</feature>
<keyword evidence="2 4" id="KW-0238">DNA-binding</keyword>
<dbReference type="InterPro" id="IPR025996">
    <property type="entry name" value="MT1864/Rv1816-like_C"/>
</dbReference>
<evidence type="ECO:0000256" key="4">
    <source>
        <dbReference type="PROSITE-ProRule" id="PRU00335"/>
    </source>
</evidence>
<dbReference type="Pfam" id="PF13305">
    <property type="entry name" value="TetR_C_33"/>
    <property type="match status" value="1"/>
</dbReference>
<proteinExistence type="predicted"/>
<feature type="DNA-binding region" description="H-T-H motif" evidence="4">
    <location>
        <begin position="55"/>
        <end position="74"/>
    </location>
</feature>
<organism evidence="6 7">
    <name type="scientific">Streptosporangium subroseum</name>
    <dbReference type="NCBI Taxonomy" id="106412"/>
    <lineage>
        <taxon>Bacteria</taxon>
        <taxon>Bacillati</taxon>
        <taxon>Actinomycetota</taxon>
        <taxon>Actinomycetes</taxon>
        <taxon>Streptosporangiales</taxon>
        <taxon>Streptosporangiaceae</taxon>
        <taxon>Streptosporangium</taxon>
    </lineage>
</organism>
<evidence type="ECO:0000259" key="5">
    <source>
        <dbReference type="PROSITE" id="PS50977"/>
    </source>
</evidence>
<sequence length="251" mass="27227">MFVKSGALFSSRCSDMVLSMSSSRTARERVRAELTREITDIARSQLATEGAGGLSLRAVAREMGMVSSAIYRYFPSRDDLLTALIVDGYNAVGEAMESADAARPREDHTGRWLALCHAVRDWALAHPHEYALLYGSPVPGYQAPDDTIVAAVRGTLVYGRIVSDAHGAGSLTPPDICPPSPASFAEDAARVREIMPEVPDDVVARALIVWTGLFGWINFELFGQFKNTILDPAAAFDHSVRCQARFLGLPA</sequence>
<dbReference type="Gene3D" id="1.10.357.10">
    <property type="entry name" value="Tetracycline Repressor, domain 2"/>
    <property type="match status" value="1"/>
</dbReference>
<reference evidence="6 7" key="1">
    <citation type="submission" date="2017-06" db="EMBL/GenBank/DDBJ databases">
        <authorList>
            <person name="Kim H.J."/>
            <person name="Triplett B.A."/>
        </authorList>
    </citation>
    <scope>NUCLEOTIDE SEQUENCE [LARGE SCALE GENOMIC DNA]</scope>
    <source>
        <strain evidence="6 7">CGMCC 4.2132</strain>
    </source>
</reference>
<dbReference type="GO" id="GO:0000976">
    <property type="term" value="F:transcription cis-regulatory region binding"/>
    <property type="evidence" value="ECO:0007669"/>
    <property type="project" value="TreeGrafter"/>
</dbReference>
<dbReference type="InterPro" id="IPR050109">
    <property type="entry name" value="HTH-type_TetR-like_transc_reg"/>
</dbReference>
<keyword evidence="7" id="KW-1185">Reference proteome</keyword>
<keyword evidence="1" id="KW-0805">Transcription regulation</keyword>
<dbReference type="SUPFAM" id="SSF46689">
    <property type="entry name" value="Homeodomain-like"/>
    <property type="match status" value="1"/>
</dbReference>
<gene>
    <name evidence="6" type="ORF">SAMN05216276_102335</name>
</gene>
<dbReference type="PANTHER" id="PTHR30055:SF243">
    <property type="entry name" value="HTH-TYPE TRANSCRIPTIONAL REGULATOR RV1816"/>
    <property type="match status" value="1"/>
</dbReference>
<dbReference type="AlphaFoldDB" id="A0A239JL98"/>
<dbReference type="PANTHER" id="PTHR30055">
    <property type="entry name" value="HTH-TYPE TRANSCRIPTIONAL REGULATOR RUTR"/>
    <property type="match status" value="1"/>
</dbReference>
<name>A0A239JL98_9ACTN</name>
<dbReference type="InterPro" id="IPR036271">
    <property type="entry name" value="Tet_transcr_reg_TetR-rel_C_sf"/>
</dbReference>